<name>K9IVA7_DESRO</name>
<dbReference type="EMBL" id="GABZ01000115">
    <property type="protein sequence ID" value="JAA53410.1"/>
    <property type="molecule type" value="mRNA"/>
</dbReference>
<reference evidence="2" key="1">
    <citation type="submission" date="2012-11" db="EMBL/GenBank/DDBJ databases">
        <title>The Vampirome: Transcriptome and Proteome Analysis of the Submandibular and Accessory Glands of the Vampire Bat and Vector of Human Rabies, Desmodus rotundus.</title>
        <authorList>
            <person name="Francischetti I.M.B."/>
            <person name="Assumpcao T.C.F."/>
            <person name="Ma D."/>
            <person name="Vicente E.C."/>
            <person name="Ribeiro J.M.C."/>
        </authorList>
    </citation>
    <scope>NUCLEOTIDE SEQUENCE</scope>
    <source>
        <tissue evidence="2">Salivary gland</tissue>
    </source>
</reference>
<keyword evidence="1" id="KW-0812">Transmembrane</keyword>
<proteinExistence type="evidence at transcript level"/>
<evidence type="ECO:0000313" key="2">
    <source>
        <dbReference type="EMBL" id="JAA53410.1"/>
    </source>
</evidence>
<protein>
    <submittedName>
        <fullName evidence="2">Uncharacterized protein</fullName>
    </submittedName>
</protein>
<keyword evidence="1" id="KW-1133">Transmembrane helix</keyword>
<feature type="non-terminal residue" evidence="2">
    <location>
        <position position="99"/>
    </location>
</feature>
<dbReference type="AlphaFoldDB" id="K9IVA7"/>
<feature type="transmembrane region" description="Helical" evidence="1">
    <location>
        <begin position="74"/>
        <end position="94"/>
    </location>
</feature>
<evidence type="ECO:0000256" key="1">
    <source>
        <dbReference type="SAM" id="Phobius"/>
    </source>
</evidence>
<keyword evidence="1" id="KW-0472">Membrane</keyword>
<accession>K9IVA7</accession>
<organism evidence="2">
    <name type="scientific">Desmodus rotundus</name>
    <name type="common">Vampire bat</name>
    <dbReference type="NCBI Taxonomy" id="9430"/>
    <lineage>
        <taxon>Eukaryota</taxon>
        <taxon>Metazoa</taxon>
        <taxon>Chordata</taxon>
        <taxon>Craniata</taxon>
        <taxon>Vertebrata</taxon>
        <taxon>Euteleostomi</taxon>
        <taxon>Mammalia</taxon>
        <taxon>Eutheria</taxon>
        <taxon>Laurasiatheria</taxon>
        <taxon>Chiroptera</taxon>
        <taxon>Yangochiroptera</taxon>
        <taxon>Phyllostomidae</taxon>
        <taxon>Desmodontinae</taxon>
        <taxon>Desmodus</taxon>
    </lineage>
</organism>
<feature type="transmembrane region" description="Helical" evidence="1">
    <location>
        <begin position="32"/>
        <end position="54"/>
    </location>
</feature>
<sequence>MCGFIIIFKILFSFILFLLFFKIYFIDYAITVVPFFSPLIALCPVPALPPASIYLSSSCPWVTHISSLASPFPVLFITCPCLFCPYHLCFLFPVPVTPF</sequence>
<feature type="transmembrane region" description="Helical" evidence="1">
    <location>
        <begin position="6"/>
        <end position="25"/>
    </location>
</feature>